<evidence type="ECO:0008006" key="3">
    <source>
        <dbReference type="Google" id="ProtNLM"/>
    </source>
</evidence>
<proteinExistence type="predicted"/>
<keyword evidence="2" id="KW-1185">Reference proteome</keyword>
<comment type="caution">
    <text evidence="1">The sequence shown here is derived from an EMBL/GenBank/DDBJ whole genome shotgun (WGS) entry which is preliminary data.</text>
</comment>
<gene>
    <name evidence="1" type="ORF">PCORN_13357</name>
</gene>
<sequence length="133" mass="15255">MSLRESFFDAIDAHLNASITMFSELRLSDLDIENQDIIFRFTPSPPGQRYFDRSRLKDFSFQIIVQHESRLTAMNTIEDITESLELSNGELVPDDGSFSLVGCEIYTEPTEIGKTDKNLFMWSAMFQAELSKN</sequence>
<dbReference type="Proteomes" id="UP000019254">
    <property type="component" value="Unassembled WGS sequence"/>
</dbReference>
<organism evidence="1 2">
    <name type="scientific">Listeria cornellensis FSL F6-0969</name>
    <dbReference type="NCBI Taxonomy" id="1265820"/>
    <lineage>
        <taxon>Bacteria</taxon>
        <taxon>Bacillati</taxon>
        <taxon>Bacillota</taxon>
        <taxon>Bacilli</taxon>
        <taxon>Bacillales</taxon>
        <taxon>Listeriaceae</taxon>
        <taxon>Listeria</taxon>
    </lineage>
</organism>
<accession>W7BVJ5</accession>
<dbReference type="RefSeq" id="WP_036080654.1">
    <property type="nucleotide sequence ID" value="NZ_AODE01000026.1"/>
</dbReference>
<evidence type="ECO:0000313" key="2">
    <source>
        <dbReference type="Proteomes" id="UP000019254"/>
    </source>
</evidence>
<reference evidence="1 2" key="1">
    <citation type="journal article" date="2014" name="Int. J. Syst. Evol. Microbiol.">
        <title>Listeria floridensis sp. nov., Listeria aquatica sp. nov., Listeria cornellensis sp. nov., Listeria riparia sp. nov. and Listeria grandensis sp. nov., from agricultural and natural environments.</title>
        <authorList>
            <person name="den Bakker H.C."/>
            <person name="Warchocki S."/>
            <person name="Wright E.M."/>
            <person name="Allred A.F."/>
            <person name="Ahlstrom C."/>
            <person name="Manuel C.S."/>
            <person name="Stasiewicz M.J."/>
            <person name="Burrell A."/>
            <person name="Roof S."/>
            <person name="Strawn L."/>
            <person name="Fortes E.D."/>
            <person name="Nightingale K.K."/>
            <person name="Kephart D."/>
            <person name="Wiedmann M."/>
        </authorList>
    </citation>
    <scope>NUCLEOTIDE SEQUENCE [LARGE SCALE GENOMIC DNA]</scope>
    <source>
        <strain evidence="2">FSL F6-969</strain>
    </source>
</reference>
<evidence type="ECO:0000313" key="1">
    <source>
        <dbReference type="EMBL" id="EUJ27321.1"/>
    </source>
</evidence>
<dbReference type="OrthoDB" id="2884256at2"/>
<protein>
    <recommendedName>
        <fullName evidence="3">Minor capsid protein</fullName>
    </recommendedName>
</protein>
<dbReference type="STRING" id="1265820.PCORN_13357"/>
<dbReference type="Pfam" id="PF12691">
    <property type="entry name" value="Phage_tail_terminator_6"/>
    <property type="match status" value="1"/>
</dbReference>
<dbReference type="EMBL" id="AODE01000026">
    <property type="protein sequence ID" value="EUJ27321.1"/>
    <property type="molecule type" value="Genomic_DNA"/>
</dbReference>
<name>W7BVJ5_9LIST</name>
<dbReference type="PATRIC" id="fig|1265820.5.peg.2637"/>
<dbReference type="InterPro" id="IPR024411">
    <property type="entry name" value="Tail_terminator_phage"/>
</dbReference>
<dbReference type="AlphaFoldDB" id="W7BVJ5"/>